<organism evidence="3 4">
    <name type="scientific">Rhizoctonia solani</name>
    <dbReference type="NCBI Taxonomy" id="456999"/>
    <lineage>
        <taxon>Eukaryota</taxon>
        <taxon>Fungi</taxon>
        <taxon>Dikarya</taxon>
        <taxon>Basidiomycota</taxon>
        <taxon>Agaricomycotina</taxon>
        <taxon>Agaricomycetes</taxon>
        <taxon>Cantharellales</taxon>
        <taxon>Ceratobasidiaceae</taxon>
        <taxon>Rhizoctonia</taxon>
    </lineage>
</organism>
<comment type="caution">
    <text evidence="3">The sequence shown here is derived from an EMBL/GenBank/DDBJ whole genome shotgun (WGS) entry which is preliminary data.</text>
</comment>
<dbReference type="Proteomes" id="UP000614334">
    <property type="component" value="Unassembled WGS sequence"/>
</dbReference>
<dbReference type="InterPro" id="IPR004045">
    <property type="entry name" value="Glutathione_S-Trfase_N"/>
</dbReference>
<proteinExistence type="predicted"/>
<dbReference type="Pfam" id="PF14497">
    <property type="entry name" value="GST_C_3"/>
    <property type="match status" value="1"/>
</dbReference>
<dbReference type="SUPFAM" id="SSF47616">
    <property type="entry name" value="GST C-terminal domain-like"/>
    <property type="match status" value="1"/>
</dbReference>
<dbReference type="PROSITE" id="PS50404">
    <property type="entry name" value="GST_NTER"/>
    <property type="match status" value="1"/>
</dbReference>
<dbReference type="InterPro" id="IPR036249">
    <property type="entry name" value="Thioredoxin-like_sf"/>
</dbReference>
<dbReference type="EMBL" id="JACYCF010000006">
    <property type="protein sequence ID" value="KAF8756591.1"/>
    <property type="molecule type" value="Genomic_DNA"/>
</dbReference>
<evidence type="ECO:0000259" key="2">
    <source>
        <dbReference type="PROSITE" id="PS50405"/>
    </source>
</evidence>
<gene>
    <name evidence="3" type="ORF">RHS01_04337</name>
</gene>
<dbReference type="GO" id="GO:0004364">
    <property type="term" value="F:glutathione transferase activity"/>
    <property type="evidence" value="ECO:0007669"/>
    <property type="project" value="TreeGrafter"/>
</dbReference>
<dbReference type="CDD" id="cd03039">
    <property type="entry name" value="GST_N_Sigma_like"/>
    <property type="match status" value="1"/>
</dbReference>
<dbReference type="Gene3D" id="1.20.1050.130">
    <property type="match status" value="1"/>
</dbReference>
<evidence type="ECO:0000313" key="4">
    <source>
        <dbReference type="Proteomes" id="UP000614334"/>
    </source>
</evidence>
<feature type="domain" description="GST C-terminal" evidence="2">
    <location>
        <begin position="107"/>
        <end position="254"/>
    </location>
</feature>
<evidence type="ECO:0000313" key="3">
    <source>
        <dbReference type="EMBL" id="KAF8756591.1"/>
    </source>
</evidence>
<dbReference type="AlphaFoldDB" id="A0A8H7IDT3"/>
<name>A0A8H7IDT3_9AGAM</name>
<dbReference type="SFLD" id="SFLDS00019">
    <property type="entry name" value="Glutathione_Transferase_(cytos"/>
    <property type="match status" value="1"/>
</dbReference>
<reference evidence="3" key="1">
    <citation type="submission" date="2020-09" db="EMBL/GenBank/DDBJ databases">
        <title>Comparative genome analyses of four rice-infecting Rhizoctonia solani isolates reveal extensive enrichment of homogalacturonan modification genes.</title>
        <authorList>
            <person name="Lee D.-Y."/>
            <person name="Jeon J."/>
            <person name="Kim K.-T."/>
            <person name="Cheong K."/>
            <person name="Song H."/>
            <person name="Choi G."/>
            <person name="Ko J."/>
            <person name="Opiyo S.O."/>
            <person name="Zuo S."/>
            <person name="Madhav S."/>
            <person name="Lee Y.-H."/>
            <person name="Wang G.-L."/>
        </authorList>
    </citation>
    <scope>NUCLEOTIDE SEQUENCE</scope>
    <source>
        <strain evidence="3">AG1-IA B2</strain>
    </source>
</reference>
<dbReference type="PANTHER" id="PTHR11571:SF150">
    <property type="entry name" value="GLUTATHIONE S-TRANSFERASE"/>
    <property type="match status" value="1"/>
</dbReference>
<dbReference type="InterPro" id="IPR036282">
    <property type="entry name" value="Glutathione-S-Trfase_C_sf"/>
</dbReference>
<dbReference type="Pfam" id="PF02798">
    <property type="entry name" value="GST_N"/>
    <property type="match status" value="1"/>
</dbReference>
<evidence type="ECO:0000259" key="1">
    <source>
        <dbReference type="PROSITE" id="PS50404"/>
    </source>
</evidence>
<keyword evidence="3" id="KW-0808">Transferase</keyword>
<protein>
    <submittedName>
        <fullName evidence="3">Glutathione transferase</fullName>
    </submittedName>
</protein>
<sequence length="275" mass="30363">MSRVSDIGTPSEANEAIGGVPTLHYLDFLSRGRGEVLRLFFEDAGIAFKDHRIAFEDYNAQVKSGEIVKLNPLKSLPVVEIGGAKYAQSYAILRLLSRQLGKYDGKNDLERYYVDAINDIASDWRTKSTPPVIDSAFQSTDAGVGPKATQDDLKHHKSFIGPKFASALNAHLSANPLSSGGPFVLGKDITYADFVIFQIAHDEDWLGLDTNPRLNELVQAMKARVSCLKHIVKLILEAFIHNDGVKVFFPVLCFQPACLRDQACTRESQPIPNSE</sequence>
<dbReference type="PROSITE" id="PS50405">
    <property type="entry name" value="GST_CTER"/>
    <property type="match status" value="1"/>
</dbReference>
<dbReference type="InterPro" id="IPR050213">
    <property type="entry name" value="GST_superfamily"/>
</dbReference>
<feature type="domain" description="GST N-terminal" evidence="1">
    <location>
        <begin position="21"/>
        <end position="104"/>
    </location>
</feature>
<dbReference type="InterPro" id="IPR040079">
    <property type="entry name" value="Glutathione_S-Trfase"/>
</dbReference>
<dbReference type="SUPFAM" id="SSF52833">
    <property type="entry name" value="Thioredoxin-like"/>
    <property type="match status" value="1"/>
</dbReference>
<dbReference type="GO" id="GO:0006749">
    <property type="term" value="P:glutathione metabolic process"/>
    <property type="evidence" value="ECO:0007669"/>
    <property type="project" value="TreeGrafter"/>
</dbReference>
<dbReference type="InterPro" id="IPR004046">
    <property type="entry name" value="GST_C"/>
</dbReference>
<dbReference type="PANTHER" id="PTHR11571">
    <property type="entry name" value="GLUTATHIONE S-TRANSFERASE"/>
    <property type="match status" value="1"/>
</dbReference>
<accession>A0A8H7IDT3</accession>
<dbReference type="InterPro" id="IPR010987">
    <property type="entry name" value="Glutathione-S-Trfase_C-like"/>
</dbReference>